<feature type="compositionally biased region" description="Basic and acidic residues" evidence="1">
    <location>
        <begin position="57"/>
        <end position="67"/>
    </location>
</feature>
<feature type="domain" description="FAS1" evidence="2">
    <location>
        <begin position="72"/>
        <end position="216"/>
    </location>
</feature>
<sequence>MLKGMLGSTIPRALRTAAIVVGFTLVVQYYLRSFQETTGPLLTQEGNPGTGEGGHGQLEHEQAHEEQPSQTNATVWDVLKSDPRVSRFADMVAMFEDIVQGLSAPKAKFTVYAPINEAVANAFVPHDPPWFYWKYLVGYHMGPGALSEKALANTATVSSFVHADIFFTYQQRISTQNDLHASANGKITFNHKATHIASAPDSACVNGFVHLIDGLLELPDSTASILRQRPSLATFHRGLILSGLSDVVNDTNKHVGQTLFAPTNVAFDHLGPKVKRFLFSPWGRPYLEALLKFHIVANHTLFSDVYFPHGGADMVAIAGANPKQAAPSSSSEHDKRLLQFQLPTLHSGANITARPVQSQGRSHLSVSLGQEREGSSAIKVSIPDIVVMDGVIHEIDYMLLPPTQRPHQRATGTRGLFTALRRATTSYDENIEVEDIIERLGPFLVQ</sequence>
<comment type="caution">
    <text evidence="3">The sequence shown here is derived from an EMBL/GenBank/DDBJ whole genome shotgun (WGS) entry which is preliminary data.</text>
</comment>
<dbReference type="InterPro" id="IPR000782">
    <property type="entry name" value="FAS1_domain"/>
</dbReference>
<reference evidence="3" key="1">
    <citation type="submission" date="2023-06" db="EMBL/GenBank/DDBJ databases">
        <title>Conoideocrella luteorostrata (Hypocreales: Clavicipitaceae), a potential biocontrol fungus for elongate hemlock scale in United States Christmas tree production areas.</title>
        <authorList>
            <person name="Barrett H."/>
            <person name="Lovett B."/>
            <person name="Macias A.M."/>
            <person name="Stajich J.E."/>
            <person name="Kasson M.T."/>
        </authorList>
    </citation>
    <scope>NUCLEOTIDE SEQUENCE</scope>
    <source>
        <strain evidence="3">ARSEF 14590</strain>
    </source>
</reference>
<dbReference type="EMBL" id="JASWJB010000001">
    <property type="protein sequence ID" value="KAK2616915.1"/>
    <property type="molecule type" value="Genomic_DNA"/>
</dbReference>
<dbReference type="InterPro" id="IPR036378">
    <property type="entry name" value="FAS1_dom_sf"/>
</dbReference>
<feature type="region of interest" description="Disordered" evidence="1">
    <location>
        <begin position="40"/>
        <end position="72"/>
    </location>
</feature>
<dbReference type="SUPFAM" id="SSF82153">
    <property type="entry name" value="FAS1 domain"/>
    <property type="match status" value="2"/>
</dbReference>
<accession>A0AAJ0D070</accession>
<dbReference type="PROSITE" id="PS50213">
    <property type="entry name" value="FAS1"/>
    <property type="match status" value="2"/>
</dbReference>
<dbReference type="AlphaFoldDB" id="A0AAJ0D070"/>
<gene>
    <name evidence="3" type="ORF">QQS21_000003</name>
</gene>
<evidence type="ECO:0000259" key="2">
    <source>
        <dbReference type="PROSITE" id="PS50213"/>
    </source>
</evidence>
<dbReference type="InterPro" id="IPR050904">
    <property type="entry name" value="Adhesion/Biosynth-related"/>
</dbReference>
<dbReference type="Pfam" id="PF02469">
    <property type="entry name" value="Fasciclin"/>
    <property type="match status" value="2"/>
</dbReference>
<evidence type="ECO:0000313" key="4">
    <source>
        <dbReference type="Proteomes" id="UP001251528"/>
    </source>
</evidence>
<organism evidence="3 4">
    <name type="scientific">Conoideocrella luteorostrata</name>
    <dbReference type="NCBI Taxonomy" id="1105319"/>
    <lineage>
        <taxon>Eukaryota</taxon>
        <taxon>Fungi</taxon>
        <taxon>Dikarya</taxon>
        <taxon>Ascomycota</taxon>
        <taxon>Pezizomycotina</taxon>
        <taxon>Sordariomycetes</taxon>
        <taxon>Hypocreomycetidae</taxon>
        <taxon>Hypocreales</taxon>
        <taxon>Clavicipitaceae</taxon>
        <taxon>Conoideocrella</taxon>
    </lineage>
</organism>
<name>A0AAJ0D070_9HYPO</name>
<protein>
    <recommendedName>
        <fullName evidence="2">FAS1 domain-containing protein</fullName>
    </recommendedName>
</protein>
<proteinExistence type="predicted"/>
<keyword evidence="4" id="KW-1185">Reference proteome</keyword>
<feature type="domain" description="FAS1" evidence="2">
    <location>
        <begin position="219"/>
        <end position="399"/>
    </location>
</feature>
<dbReference type="Proteomes" id="UP001251528">
    <property type="component" value="Unassembled WGS sequence"/>
</dbReference>
<evidence type="ECO:0000313" key="3">
    <source>
        <dbReference type="EMBL" id="KAK2616915.1"/>
    </source>
</evidence>
<dbReference type="Gene3D" id="2.30.180.10">
    <property type="entry name" value="FAS1 domain"/>
    <property type="match status" value="2"/>
</dbReference>
<evidence type="ECO:0000256" key="1">
    <source>
        <dbReference type="SAM" id="MobiDB-lite"/>
    </source>
</evidence>
<dbReference type="PANTHER" id="PTHR10900:SF77">
    <property type="entry name" value="FI19380P1"/>
    <property type="match status" value="1"/>
</dbReference>
<dbReference type="SMART" id="SM00554">
    <property type="entry name" value="FAS1"/>
    <property type="match status" value="2"/>
</dbReference>
<dbReference type="PANTHER" id="PTHR10900">
    <property type="entry name" value="PERIOSTIN-RELATED"/>
    <property type="match status" value="1"/>
</dbReference>